<dbReference type="EMBL" id="CMVM020001110">
    <property type="status" value="NOT_ANNOTATED_CDS"/>
    <property type="molecule type" value="Genomic_DNA"/>
</dbReference>
<keyword evidence="2" id="KW-1133">Transmembrane helix</keyword>
<evidence type="ECO:0000256" key="1">
    <source>
        <dbReference type="SAM" id="MobiDB-lite"/>
    </source>
</evidence>
<keyword evidence="2" id="KW-0472">Membrane</keyword>
<organism evidence="3 4">
    <name type="scientific">Onchocerca volvulus</name>
    <dbReference type="NCBI Taxonomy" id="6282"/>
    <lineage>
        <taxon>Eukaryota</taxon>
        <taxon>Metazoa</taxon>
        <taxon>Ecdysozoa</taxon>
        <taxon>Nematoda</taxon>
        <taxon>Chromadorea</taxon>
        <taxon>Rhabditida</taxon>
        <taxon>Spirurina</taxon>
        <taxon>Spiruromorpha</taxon>
        <taxon>Filarioidea</taxon>
        <taxon>Onchocercidae</taxon>
        <taxon>Onchocerca</taxon>
    </lineage>
</organism>
<name>A0A8R1XVI5_ONCVO</name>
<keyword evidence="2" id="KW-0812">Transmembrane</keyword>
<feature type="region of interest" description="Disordered" evidence="1">
    <location>
        <begin position="1"/>
        <end position="59"/>
    </location>
</feature>
<dbReference type="AlphaFoldDB" id="A0A8R1XVI5"/>
<feature type="transmembrane region" description="Helical" evidence="2">
    <location>
        <begin position="61"/>
        <end position="80"/>
    </location>
</feature>
<feature type="compositionally biased region" description="Low complexity" evidence="1">
    <location>
        <begin position="32"/>
        <end position="55"/>
    </location>
</feature>
<dbReference type="EnsemblMetazoa" id="OVOC12981.1">
    <property type="protein sequence ID" value="OVOC12981.1"/>
    <property type="gene ID" value="WBGene00249790"/>
</dbReference>
<dbReference type="Proteomes" id="UP000024404">
    <property type="component" value="Unassembled WGS sequence"/>
</dbReference>
<evidence type="ECO:0000313" key="4">
    <source>
        <dbReference type="Proteomes" id="UP000024404"/>
    </source>
</evidence>
<feature type="transmembrane region" description="Helical" evidence="2">
    <location>
        <begin position="100"/>
        <end position="118"/>
    </location>
</feature>
<accession>A0A8R1XVI5</accession>
<protein>
    <submittedName>
        <fullName evidence="3">Uncharacterized protein</fullName>
    </submittedName>
</protein>
<reference evidence="4" key="1">
    <citation type="submission" date="2013-10" db="EMBL/GenBank/DDBJ databases">
        <title>Genome sequencing of Onchocerca volvulus.</title>
        <authorList>
            <person name="Cotton J."/>
            <person name="Tsai J."/>
            <person name="Stanley E."/>
            <person name="Tracey A."/>
            <person name="Holroyd N."/>
            <person name="Lustigman S."/>
            <person name="Berriman M."/>
        </authorList>
    </citation>
    <scope>NUCLEOTIDE SEQUENCE</scope>
</reference>
<sequence>MLATNVFGRNVKQQQQEQREKPQQQMGKSGEEQLQQQKQLQQQQQQQQQQEMLQQRGSSRCAKRIIIVTTINIIKIFQVIFQNFNKKRNGLSIMIERKTVQFFGIRCTTGLAGGFRLLKKRKIYNSVVVDEIKKKKMFLN</sequence>
<reference evidence="3" key="2">
    <citation type="submission" date="2022-06" db="UniProtKB">
        <authorList>
            <consortium name="EnsemblMetazoa"/>
        </authorList>
    </citation>
    <scope>IDENTIFICATION</scope>
</reference>
<evidence type="ECO:0000313" key="3">
    <source>
        <dbReference type="EnsemblMetazoa" id="OVOC12981.1"/>
    </source>
</evidence>
<keyword evidence="4" id="KW-1185">Reference proteome</keyword>
<proteinExistence type="predicted"/>
<evidence type="ECO:0000256" key="2">
    <source>
        <dbReference type="SAM" id="Phobius"/>
    </source>
</evidence>